<dbReference type="InterPro" id="IPR013785">
    <property type="entry name" value="Aldolase_TIM"/>
</dbReference>
<dbReference type="Pfam" id="PF02065">
    <property type="entry name" value="Melibiase"/>
    <property type="match status" value="1"/>
</dbReference>
<accession>A0ABR4RUS8</accession>
<dbReference type="InterPro" id="IPR002252">
    <property type="entry name" value="Glyco_hydro_36"/>
</dbReference>
<dbReference type="PANTHER" id="PTHR43053">
    <property type="entry name" value="GLYCOSIDASE FAMILY 31"/>
    <property type="match status" value="1"/>
</dbReference>
<dbReference type="InterPro" id="IPR050985">
    <property type="entry name" value="Alpha-glycosidase_related"/>
</dbReference>
<gene>
    <name evidence="3" type="ORF">DP83_18280</name>
</gene>
<keyword evidence="4" id="KW-1185">Reference proteome</keyword>
<dbReference type="PANTHER" id="PTHR43053:SF3">
    <property type="entry name" value="ALPHA-GALACTOSIDASE C-RELATED"/>
    <property type="match status" value="1"/>
</dbReference>
<reference evidence="3 4" key="1">
    <citation type="submission" date="2014-04" db="EMBL/GenBank/DDBJ databases">
        <title>Vibrio metecus sp. nov., a close relative of Vibrio cholerae isolated from coastal brackish ponds and clinical specimens.</title>
        <authorList>
            <person name="Kirchberger P.C."/>
            <person name="Turnsek M."/>
            <person name="Hunt D.E."/>
            <person name="Haley B.J."/>
            <person name="Colwell R."/>
            <person name="Polz M.F."/>
            <person name="Tarr C.L."/>
            <person name="Boucher Y."/>
        </authorList>
    </citation>
    <scope>NUCLEOTIDE SEQUENCE [LARGE SCALE GENOMIC DNA]</scope>
    <source>
        <strain evidence="4">PPCK-2014</strain>
    </source>
</reference>
<comment type="caution">
    <text evidence="3">The sequence shown here is derived from an EMBL/GenBank/DDBJ whole genome shotgun (WGS) entry which is preliminary data.</text>
</comment>
<dbReference type="EMBL" id="JJMN01000065">
    <property type="protein sequence ID" value="KDO13447.1"/>
    <property type="molecule type" value="Genomic_DNA"/>
</dbReference>
<dbReference type="CDD" id="cd14791">
    <property type="entry name" value="GH36"/>
    <property type="match status" value="1"/>
</dbReference>
<evidence type="ECO:0000313" key="3">
    <source>
        <dbReference type="EMBL" id="KDO13447.1"/>
    </source>
</evidence>
<evidence type="ECO:0000256" key="2">
    <source>
        <dbReference type="ARBA" id="ARBA00023295"/>
    </source>
</evidence>
<keyword evidence="1" id="KW-0378">Hydrolase</keyword>
<dbReference type="SUPFAM" id="SSF51445">
    <property type="entry name" value="(Trans)glycosidases"/>
    <property type="match status" value="1"/>
</dbReference>
<organism evidence="3 4">
    <name type="scientific">Vibrio metoecus</name>
    <dbReference type="NCBI Taxonomy" id="1481663"/>
    <lineage>
        <taxon>Bacteria</taxon>
        <taxon>Pseudomonadati</taxon>
        <taxon>Pseudomonadota</taxon>
        <taxon>Gammaproteobacteria</taxon>
        <taxon>Vibrionales</taxon>
        <taxon>Vibrionaceae</taxon>
        <taxon>Vibrio</taxon>
    </lineage>
</organism>
<name>A0ABR4RUS8_VIBMT</name>
<dbReference type="InterPro" id="IPR017853">
    <property type="entry name" value="GH"/>
</dbReference>
<evidence type="ECO:0000313" key="4">
    <source>
        <dbReference type="Proteomes" id="UP000027331"/>
    </source>
</evidence>
<keyword evidence="2" id="KW-0326">Glycosidase</keyword>
<proteinExistence type="predicted"/>
<sequence length="579" mass="66036">MSHLRLANGREILAQQADIELEIADNELSAQYIGLHNRPFERRYPLFSTVLDVESDARLVGDGFQMLSQASGTLSQIQEVGRCPDNNLSYRIYPHDAPKRFYNTLMIEAAGRYLLFGFTSCQRFAGFFEVHRHPQHWILSAFIDGEESRPQDWVTNQLESVICLEGESMSELYQAYAEAISRHHPPRPHIKDPAPMGWCSWYAYYAEVTEQDIKDNVAVLAERHPELEWVLLDDGYQAFMGDWLTPSQKFPSGIQQVIADIRAQGKKPAIWLAPFIAEADSAIFRQHPDWFVKNAAGEPLKAEEITYGGWRCTPWYVLDGSHPDVQEHLTQVVKTLREEWGVELFKLDANYWGTLQGQRFQSGITGIEAYRMGMQAIAEGAGDAWLLGCNAPMWPSLGLVDAMRVSDDVERNADRFCQMARETLMRSWQHRQLWQIDPDCLTLTPLPNQSADRTSYEFHRNLLLASGGLLLSGDPLPKLTPFAKQSLKRLLKRFQYSQKSAKLTSLSLRHAFLPLTDKNDLHCLFNFQGKEQEFTLVANHPVQWYDYWSGELLSSEPSKLLVVNLAKRGLQSRAILTVG</sequence>
<protein>
    <submittedName>
        <fullName evidence="3">Alpha-galactosidase</fullName>
    </submittedName>
</protein>
<dbReference type="Proteomes" id="UP000027331">
    <property type="component" value="Unassembled WGS sequence"/>
</dbReference>
<dbReference type="Gene3D" id="3.20.20.70">
    <property type="entry name" value="Aldolase class I"/>
    <property type="match status" value="1"/>
</dbReference>
<evidence type="ECO:0000256" key="1">
    <source>
        <dbReference type="ARBA" id="ARBA00022801"/>
    </source>
</evidence>